<dbReference type="Proteomes" id="UP000198964">
    <property type="component" value="Unassembled WGS sequence"/>
</dbReference>
<dbReference type="CDD" id="cd02151">
    <property type="entry name" value="nitroreductase"/>
    <property type="match status" value="1"/>
</dbReference>
<dbReference type="GO" id="GO:0016491">
    <property type="term" value="F:oxidoreductase activity"/>
    <property type="evidence" value="ECO:0007669"/>
    <property type="project" value="InterPro"/>
</dbReference>
<dbReference type="InterPro" id="IPR000415">
    <property type="entry name" value="Nitroreductase-like"/>
</dbReference>
<dbReference type="InterPro" id="IPR029479">
    <property type="entry name" value="Nitroreductase"/>
</dbReference>
<reference evidence="2 3" key="1">
    <citation type="submission" date="2016-10" db="EMBL/GenBank/DDBJ databases">
        <authorList>
            <person name="de Groot N.N."/>
        </authorList>
    </citation>
    <scope>NUCLEOTIDE SEQUENCE [LARGE SCALE GENOMIC DNA]</scope>
    <source>
        <strain evidence="2 3">CGMCC 1.9156</strain>
    </source>
</reference>
<accession>A0A1I2CIL0</accession>
<proteinExistence type="predicted"/>
<evidence type="ECO:0000313" key="2">
    <source>
        <dbReference type="EMBL" id="SFE68146.1"/>
    </source>
</evidence>
<feature type="domain" description="Nitroreductase" evidence="1">
    <location>
        <begin position="5"/>
        <end position="149"/>
    </location>
</feature>
<dbReference type="AlphaFoldDB" id="A0A1I2CIL0"/>
<dbReference type="SUPFAM" id="SSF55469">
    <property type="entry name" value="FMN-dependent nitroreductase-like"/>
    <property type="match status" value="1"/>
</dbReference>
<dbReference type="EMBL" id="FONW01000001">
    <property type="protein sequence ID" value="SFE68146.1"/>
    <property type="molecule type" value="Genomic_DNA"/>
</dbReference>
<dbReference type="InterPro" id="IPR050627">
    <property type="entry name" value="Nitroreductase/BluB"/>
</dbReference>
<dbReference type="STRING" id="655355.SAMN05216283_101744"/>
<keyword evidence="3" id="KW-1185">Reference proteome</keyword>
<sequence length="177" mass="19890">MIDLLRSRRSIRKFTNAPIENNLLETLKEAALRSPSSKNGNPWEFIFVDEPECIEKLSHAKPHGAAFLAKAPLAIVVLADENKGDVWVEDCSIASILLQLTAQSLGLGSCWVQIRKRPHDAEQSAEQYIRQLFQLPENYRVLSVIAVGHPAQSRTGKPVEELQTEKIHHNQFNLTDS</sequence>
<gene>
    <name evidence="2" type="ORF">SAMN05216283_101744</name>
</gene>
<dbReference type="Gene3D" id="3.40.109.10">
    <property type="entry name" value="NADH Oxidase"/>
    <property type="match status" value="1"/>
</dbReference>
<name>A0A1I2CIL0_9BACT</name>
<evidence type="ECO:0000313" key="3">
    <source>
        <dbReference type="Proteomes" id="UP000198964"/>
    </source>
</evidence>
<organism evidence="2 3">
    <name type="scientific">Sunxiuqinia elliptica</name>
    <dbReference type="NCBI Taxonomy" id="655355"/>
    <lineage>
        <taxon>Bacteria</taxon>
        <taxon>Pseudomonadati</taxon>
        <taxon>Bacteroidota</taxon>
        <taxon>Bacteroidia</taxon>
        <taxon>Marinilabiliales</taxon>
        <taxon>Prolixibacteraceae</taxon>
        <taxon>Sunxiuqinia</taxon>
    </lineage>
</organism>
<protein>
    <submittedName>
        <fullName evidence="2">Nitroreductase</fullName>
    </submittedName>
</protein>
<dbReference type="Pfam" id="PF00881">
    <property type="entry name" value="Nitroreductase"/>
    <property type="match status" value="1"/>
</dbReference>
<evidence type="ECO:0000259" key="1">
    <source>
        <dbReference type="Pfam" id="PF00881"/>
    </source>
</evidence>
<dbReference type="PANTHER" id="PTHR23026:SF117">
    <property type="entry name" value="NITROREDUCTASE"/>
    <property type="match status" value="1"/>
</dbReference>
<dbReference type="RefSeq" id="WP_093918455.1">
    <property type="nucleotide sequence ID" value="NZ_FONW01000001.1"/>
</dbReference>
<dbReference type="PANTHER" id="PTHR23026">
    <property type="entry name" value="NADPH NITROREDUCTASE"/>
    <property type="match status" value="1"/>
</dbReference>